<feature type="region of interest" description="Disordered" evidence="1">
    <location>
        <begin position="2592"/>
        <end position="2642"/>
    </location>
</feature>
<feature type="compositionally biased region" description="Polar residues" evidence="1">
    <location>
        <begin position="3022"/>
        <end position="3033"/>
    </location>
</feature>
<feature type="compositionally biased region" description="Basic and acidic residues" evidence="1">
    <location>
        <begin position="1787"/>
        <end position="1817"/>
    </location>
</feature>
<evidence type="ECO:0000313" key="2">
    <source>
        <dbReference type="EMBL" id="PTQ37099.1"/>
    </source>
</evidence>
<dbReference type="EMBL" id="KZ772731">
    <property type="protein sequence ID" value="PTQ37100.1"/>
    <property type="molecule type" value="Genomic_DNA"/>
</dbReference>
<feature type="compositionally biased region" description="Basic and acidic residues" evidence="1">
    <location>
        <begin position="540"/>
        <end position="558"/>
    </location>
</feature>
<feature type="compositionally biased region" description="Basic and acidic residues" evidence="1">
    <location>
        <begin position="879"/>
        <end position="902"/>
    </location>
</feature>
<feature type="region of interest" description="Disordered" evidence="1">
    <location>
        <begin position="2658"/>
        <end position="2694"/>
    </location>
</feature>
<feature type="region of interest" description="Disordered" evidence="1">
    <location>
        <begin position="1374"/>
        <end position="1611"/>
    </location>
</feature>
<feature type="region of interest" description="Disordered" evidence="1">
    <location>
        <begin position="2811"/>
        <end position="2832"/>
    </location>
</feature>
<feature type="region of interest" description="Disordered" evidence="1">
    <location>
        <begin position="3008"/>
        <end position="3048"/>
    </location>
</feature>
<feature type="region of interest" description="Disordered" evidence="1">
    <location>
        <begin position="532"/>
        <end position="567"/>
    </location>
</feature>
<reference evidence="3" key="1">
    <citation type="journal article" date="2017" name="Cell">
        <title>Insights into land plant evolution garnered from the Marchantia polymorpha genome.</title>
        <authorList>
            <person name="Bowman J.L."/>
            <person name="Kohchi T."/>
            <person name="Yamato K.T."/>
            <person name="Jenkins J."/>
            <person name="Shu S."/>
            <person name="Ishizaki K."/>
            <person name="Yamaoka S."/>
            <person name="Nishihama R."/>
            <person name="Nakamura Y."/>
            <person name="Berger F."/>
            <person name="Adam C."/>
            <person name="Aki S.S."/>
            <person name="Althoff F."/>
            <person name="Araki T."/>
            <person name="Arteaga-Vazquez M.A."/>
            <person name="Balasubrmanian S."/>
            <person name="Barry K."/>
            <person name="Bauer D."/>
            <person name="Boehm C.R."/>
            <person name="Briginshaw L."/>
            <person name="Caballero-Perez J."/>
            <person name="Catarino B."/>
            <person name="Chen F."/>
            <person name="Chiyoda S."/>
            <person name="Chovatia M."/>
            <person name="Davies K.M."/>
            <person name="Delmans M."/>
            <person name="Demura T."/>
            <person name="Dierschke T."/>
            <person name="Dolan L."/>
            <person name="Dorantes-Acosta A.E."/>
            <person name="Eklund D.M."/>
            <person name="Florent S.N."/>
            <person name="Flores-Sandoval E."/>
            <person name="Fujiyama A."/>
            <person name="Fukuzawa H."/>
            <person name="Galik B."/>
            <person name="Grimanelli D."/>
            <person name="Grimwood J."/>
            <person name="Grossniklaus U."/>
            <person name="Hamada T."/>
            <person name="Haseloff J."/>
            <person name="Hetherington A.J."/>
            <person name="Higo A."/>
            <person name="Hirakawa Y."/>
            <person name="Hundley H.N."/>
            <person name="Ikeda Y."/>
            <person name="Inoue K."/>
            <person name="Inoue S.I."/>
            <person name="Ishida S."/>
            <person name="Jia Q."/>
            <person name="Kakita M."/>
            <person name="Kanazawa T."/>
            <person name="Kawai Y."/>
            <person name="Kawashima T."/>
            <person name="Kennedy M."/>
            <person name="Kinose K."/>
            <person name="Kinoshita T."/>
            <person name="Kohara Y."/>
            <person name="Koide E."/>
            <person name="Komatsu K."/>
            <person name="Kopischke S."/>
            <person name="Kubo M."/>
            <person name="Kyozuka J."/>
            <person name="Lagercrantz U."/>
            <person name="Lin S.S."/>
            <person name="Lindquist E."/>
            <person name="Lipzen A.M."/>
            <person name="Lu C.W."/>
            <person name="De Luna E."/>
            <person name="Martienssen R.A."/>
            <person name="Minamino N."/>
            <person name="Mizutani M."/>
            <person name="Mizutani M."/>
            <person name="Mochizuki N."/>
            <person name="Monte I."/>
            <person name="Mosher R."/>
            <person name="Nagasaki H."/>
            <person name="Nakagami H."/>
            <person name="Naramoto S."/>
            <person name="Nishitani K."/>
            <person name="Ohtani M."/>
            <person name="Okamoto T."/>
            <person name="Okumura M."/>
            <person name="Phillips J."/>
            <person name="Pollak B."/>
            <person name="Reinders A."/>
            <person name="Rovekamp M."/>
            <person name="Sano R."/>
            <person name="Sawa S."/>
            <person name="Schmid M.W."/>
            <person name="Shirakawa M."/>
            <person name="Solano R."/>
            <person name="Spunde A."/>
            <person name="Suetsugu N."/>
            <person name="Sugano S."/>
            <person name="Sugiyama A."/>
            <person name="Sun R."/>
            <person name="Suzuki Y."/>
            <person name="Takenaka M."/>
            <person name="Takezawa D."/>
            <person name="Tomogane H."/>
            <person name="Tsuzuki M."/>
            <person name="Ueda T."/>
            <person name="Umeda M."/>
            <person name="Ward J.M."/>
            <person name="Watanabe Y."/>
            <person name="Yazaki K."/>
            <person name="Yokoyama R."/>
            <person name="Yoshitake Y."/>
            <person name="Yotsui I."/>
            <person name="Zachgo S."/>
            <person name="Schmutz J."/>
        </authorList>
    </citation>
    <scope>NUCLEOTIDE SEQUENCE [LARGE SCALE GENOMIC DNA]</scope>
    <source>
        <strain evidence="3">Tak-1</strain>
    </source>
</reference>
<feature type="region of interest" description="Disordered" evidence="1">
    <location>
        <begin position="1753"/>
        <end position="1825"/>
    </location>
</feature>
<feature type="region of interest" description="Disordered" evidence="1">
    <location>
        <begin position="1099"/>
        <end position="1144"/>
    </location>
</feature>
<accession>A0A2R6WTE1</accession>
<feature type="compositionally biased region" description="Low complexity" evidence="1">
    <location>
        <begin position="1272"/>
        <end position="1287"/>
    </location>
</feature>
<feature type="compositionally biased region" description="Basic and acidic residues" evidence="1">
    <location>
        <begin position="196"/>
        <end position="215"/>
    </location>
</feature>
<feature type="compositionally biased region" description="Polar residues" evidence="1">
    <location>
        <begin position="1215"/>
        <end position="1236"/>
    </location>
</feature>
<feature type="compositionally biased region" description="Basic and acidic residues" evidence="1">
    <location>
        <begin position="1099"/>
        <end position="1108"/>
    </location>
</feature>
<protein>
    <submittedName>
        <fullName evidence="2">Uncharacterized protein</fullName>
    </submittedName>
</protein>
<feature type="region of interest" description="Disordered" evidence="1">
    <location>
        <begin position="2863"/>
        <end position="2887"/>
    </location>
</feature>
<dbReference type="Proteomes" id="UP000244005">
    <property type="component" value="Unassembled WGS sequence"/>
</dbReference>
<feature type="compositionally biased region" description="Polar residues" evidence="1">
    <location>
        <begin position="2605"/>
        <end position="2616"/>
    </location>
</feature>
<feature type="region of interest" description="Disordered" evidence="1">
    <location>
        <begin position="2002"/>
        <end position="2022"/>
    </location>
</feature>
<feature type="compositionally biased region" description="Polar residues" evidence="1">
    <location>
        <begin position="2630"/>
        <end position="2639"/>
    </location>
</feature>
<dbReference type="EMBL" id="KZ772731">
    <property type="protein sequence ID" value="PTQ37099.1"/>
    <property type="molecule type" value="Genomic_DNA"/>
</dbReference>
<proteinExistence type="predicted"/>
<keyword evidence="3" id="KW-1185">Reference proteome</keyword>
<feature type="compositionally biased region" description="Polar residues" evidence="1">
    <location>
        <begin position="1291"/>
        <end position="1308"/>
    </location>
</feature>
<dbReference type="Gramene" id="Mp6g13030.6">
    <property type="protein sequence ID" value="Mp6g13030.6.cds"/>
    <property type="gene ID" value="Mp6g13030"/>
</dbReference>
<dbReference type="Gramene" id="Mp6g13030.4">
    <property type="protein sequence ID" value="Mp6g13030.4.cds"/>
    <property type="gene ID" value="Mp6g13030"/>
</dbReference>
<gene>
    <name evidence="2" type="ORF">MARPO_0059s0046</name>
</gene>
<feature type="region of interest" description="Disordered" evidence="1">
    <location>
        <begin position="1270"/>
        <end position="1309"/>
    </location>
</feature>
<feature type="compositionally biased region" description="Basic residues" evidence="1">
    <location>
        <begin position="3008"/>
        <end position="3019"/>
    </location>
</feature>
<feature type="region of interest" description="Disordered" evidence="1">
    <location>
        <begin position="602"/>
        <end position="621"/>
    </location>
</feature>
<feature type="compositionally biased region" description="Polar residues" evidence="1">
    <location>
        <begin position="1589"/>
        <end position="1602"/>
    </location>
</feature>
<name>A0A2R6WTE1_MARPO</name>
<feature type="compositionally biased region" description="Basic and acidic residues" evidence="1">
    <location>
        <begin position="2676"/>
        <end position="2690"/>
    </location>
</feature>
<evidence type="ECO:0000313" key="3">
    <source>
        <dbReference type="Proteomes" id="UP000244005"/>
    </source>
</evidence>
<feature type="compositionally biased region" description="Low complexity" evidence="1">
    <location>
        <begin position="853"/>
        <end position="874"/>
    </location>
</feature>
<feature type="region of interest" description="Disordered" evidence="1">
    <location>
        <begin position="315"/>
        <end position="366"/>
    </location>
</feature>
<feature type="region of interest" description="Disordered" evidence="1">
    <location>
        <begin position="845"/>
        <end position="925"/>
    </location>
</feature>
<evidence type="ECO:0000256" key="1">
    <source>
        <dbReference type="SAM" id="MobiDB-lite"/>
    </source>
</evidence>
<feature type="compositionally biased region" description="Basic and acidic residues" evidence="1">
    <location>
        <begin position="3034"/>
        <end position="3048"/>
    </location>
</feature>
<feature type="region of interest" description="Disordered" evidence="1">
    <location>
        <begin position="151"/>
        <end position="245"/>
    </location>
</feature>
<sequence length="3092" mass="340686">MESMKAVVEEAKCFAGNSENSFWGGCCEGTVFTFTSAASNGKLRQRLRYRSITALSSYGHREEATDSVFSEMRLMPARKETSSACNEVLRIAHASHKSQMLIESPNKSSDASIAREASPGQVPYITAQKQSECHLGRQDCTKSGSSACEESVASMSKPEVTEDGVEGKRSASGEHVFERELQQSGESAIVHRANRRSGEKESKIKRDILDPKNPSEVKITTNPSTSDRKDERSHKRYSSGEQVQAFQQRKLRCAGQRAEEFASPIAIEGGCRVARVQPRQRPGSAERGGRLEIEAELKNLQARQHVTGVKWNMRRNEASSGGDHPANGLCEQRTSEASSVERKEDHGKENGRFHDRGAPAPAPAPAPRRLGLVYPSNGPLAHSFISFKGGVSSLQGRTFCFGGEGFTRTEGSALKSHGAKSMEEKEPRLLVRQESEPAVGISTRDALAQIKIGVCGGGYGDSAVSAAAAAPPETNVPVRVEGIGRQEANRIAPSDKFLRRFSGRENLKLSSASDQSSSCDLDMHCSKTRRDVASNGGVCEGRERRSGREHANTKESRYPRPLGSGRRAVELPTSTLDWYASPKNQDGVGDCHTDSDVECFQSHGDEENCSPRSTACSDDADDVDDDNDNPLSTFDLWKQNLGFGLQRLQDEGRAEVHGSDSKVENVWRTHGRDGFVENTFAVLDVLSTETSKTDRQELESILVDSNDLKSHRMRGVRRRDPSCSGYNYLPFLRPIWTRSFKKKPVERVNYFDACWGRGRRRIQKRREALKKPLSKLGGLIKVLERVEKQNRSSLPDLQAGDTLVTSRFQQGERAPSTAFSVRKKCVVSQPVLETDLLTREDKTDCLEPTYGRSSSPNIGNESSSIESSVPCSDSNSGLEKGEVSLKEQRDSKEPQDSTKARSDGTLTEQHLEGSNGKYGNGASPITTEMAQIPSSANGIFFQGTGKSESKHFSAAFSPRLKDCLTESKGITMAAFEVEKSSEDPELFDYADVRLGSPRLRHQESEQLALEDSLPFTQAMTVTGRCEYQTGKGVSDCTVVSKYLEEDALGAVEDIETSPPIHLQCHEHSIHEENLATELLVVAQHIAFCPQFSGIKSLDNQDPKLRLDPECADSASRRAPNREDSQPTEEPRTDEIPKPSTSRKHKMPIVVRVRNGLANGWLLQSFIWKRFGKQKSKAVDLQSRTSIDVSRIQYFEPLRTASAEEATTPLDETSADPPNSTFKEGNEQPSEETTNQPACEAERTVQVSESIAQSVILTLEVPLKRYVTSELVSSAPPGSSDPSATTTDQGSKKNGATSLSGASEQSSNHHNMEPAILKAQNSELTTFCTDLDDASLCGRGLQQLPARCEVRHGKEGESLENIETVTENYAIRDHCRPLSKPSTDSALNIREPQLSSDDEPAADCGRRKEGSPSEASPVPRPGQSSEDKSLSLPRKSSDEDSSLPCSEFVPAKFVQKSKKFLEPSSAQERDEDIETHVGNPSDHSLGRHHGRQKRSSPVLNSRTERVPARRRGSPDSAGSEQDDGDMSSSTTLHPTPPVPGTTPPSSGRVSKDKNTHKLLSRLLPTTGPTKCVASVPGGESPPPDPLSLKDGSSSHLQQGSNSTHCRDGISVPDEMPNLISSLLQQNNFPPRSKSVVGSGGIIQLAHGRNFSTGAGETQTCNHISCPLEKRYESSETETPEIPGYCDGDRVGGSKGEGGSAPFEGKLVSSSLRHDEGKGIHADLVKTVTPSGLRKPYSVVEGRRSDGWEIDADATAQTLDRLTGPDEQNESHGKSTKSYAASDISWTPKPDKSLHSSFRGTRETDREGSHFPQDLDSHRRGALGGEGSTKADVSLVAEHFPPAEGSWPPSTVEWNRPSTRQIQTPAPRLDQLGTCPSRCQEQSMDLQWNKPKRSSTAPIYNESLNRIRAEGFEVVQSRENRNSASCCESRAHRDVRKDERDNRVLTEGPTQDQVFLERFSAGSHDSQHSRLQHRVNGSLEFLHPASGPPRAPIIPASNCISSPSRHFPSQDELVPARQDSSTRNLNSGVSRNFSSLCTAPQQNPTIHPSLSYVEPYQPLPHEADRAKSATNFVSNLTCHTYESGLVPKFRNSFSSVSPASSINGCSENFSERHSLKPKLCFHGSTGYDPGVPWGHYSDEALDFKTNSSVSCISSIPVPAPPLVHNPSLPLDPQTYRSSCQTAQSAPPPSSCDVCNYSSLCSNASFTQHFPVGGPIIRQPQYHSSVEHPLAHHMPAYISAQPTETAITQHRRVPVHFSNCHVNECAPKATVGRYTPPQTMATRKKSWPGRETSTAPNMCGGGDNSMADCDSAHRKQQDSGLVWLTGEEMKYIRELRLSVGKDSARSLECLADPEPSLMMSYSSNAAGIREGSFYAGGSNNSHASSIISRCSNYSNCTSPRQIPEAQTTTHTELTRDSLLKRWITSMQKAASIIQRAWRALMRRRREKAPSTKGLPKNMEDFYEFIKTRQSSKNYRPPSFDNFAKSVKCIQARTEGVRVRRRLKSRRLQPIIMEIKEIRSLLHEMSEEANRDTSAPYLYPQLCSQLQQKILQLHTALTGPQMQARFLLRRGPGTPLVLYTSKAPAVSAVGSAIAQKGGDKHCPQMPGSFPQSRTSHTQPATPRKQGSRGKVRHPNSSAENSVTEPPESAKLLPWYFLAQRSPSKPINGRRSPTGFTSSFRESHMTKKDSEEKIDSSCSQEANKVTLPYRQVPLEAGTFEAKINEIYEEQPLTLMQRTKPIDLSFDEIPIGTANGGMFSVDFGSTVEISNRPKRPFLKRKSLMMAPQKLDWSKVKPMVSSRLEPQLQTKLSYCRHTKAADRPVAPSTSRRKKENYSQVKSRLFSYEDNVSPGSSRGNTCRARYNELDEVDTSPRSRTGSIVEGASDSGDVTRQVEYQRPASPDLLRLKSQVQADTESELAFRRAQAAISEVNMEPTYSSRFDSARYLHKLGNSEQAAKDSSMQSAHPRTQRIRLRLIPGSEESEPGKVLVQKIENQEEQIRDLWHDQRIAMKNRRRQSHSHRYASYRDSSQGDAQLTSKLDESRRPSSPPDRRALKAFASSKMGLASKELEEMFERVIAAKCGRNITLSDLFEQTQM</sequence>
<feature type="region of interest" description="Disordered" evidence="1">
    <location>
        <begin position="2271"/>
        <end position="2299"/>
    </location>
</feature>
<feature type="region of interest" description="Disordered" evidence="1">
    <location>
        <begin position="1199"/>
        <end position="1241"/>
    </location>
</feature>
<dbReference type="Gramene" id="Mp6g13030.1">
    <property type="protein sequence ID" value="Mp6g13030.1.cds"/>
    <property type="gene ID" value="Mp6g13030"/>
</dbReference>
<feature type="compositionally biased region" description="Basic and acidic residues" evidence="1">
    <location>
        <begin position="339"/>
        <end position="357"/>
    </location>
</feature>
<feature type="compositionally biased region" description="Basic and acidic residues" evidence="1">
    <location>
        <begin position="1119"/>
        <end position="1136"/>
    </location>
</feature>
<feature type="compositionally biased region" description="Basic and acidic residues" evidence="1">
    <location>
        <begin position="165"/>
        <end position="181"/>
    </location>
</feature>
<dbReference type="OrthoDB" id="1939729at2759"/>
<reference evidence="2" key="2">
    <citation type="submission" date="2017-12" db="EMBL/GenBank/DDBJ databases">
        <title>WGS assembly of Marchantia polymorpha.</title>
        <authorList>
            <person name="Bowman J.L."/>
            <person name="Kohchi T."/>
            <person name="Yamato K.T."/>
            <person name="Jenkins J."/>
            <person name="Shu S."/>
            <person name="Ishizaki K."/>
            <person name="Yamaoka S."/>
            <person name="Nishihama R."/>
            <person name="Nakamura Y."/>
            <person name="Berger F."/>
            <person name="Adam C."/>
            <person name="Aki S.S."/>
            <person name="Althoff F."/>
            <person name="Araki T."/>
            <person name="Arteaga-Vazquez M.A."/>
            <person name="Balasubrmanian S."/>
            <person name="Bauer D."/>
            <person name="Boehm C.R."/>
            <person name="Briginshaw L."/>
            <person name="Caballero-Perez J."/>
            <person name="Catarino B."/>
            <person name="Chen F."/>
            <person name="Chiyoda S."/>
            <person name="Chovatia M."/>
            <person name="Davies K.M."/>
            <person name="Delmans M."/>
            <person name="Demura T."/>
            <person name="Dierschke T."/>
            <person name="Dolan L."/>
            <person name="Dorantes-Acosta A.E."/>
            <person name="Eklund D.M."/>
            <person name="Florent S.N."/>
            <person name="Flores-Sandoval E."/>
            <person name="Fujiyama A."/>
            <person name="Fukuzawa H."/>
            <person name="Galik B."/>
            <person name="Grimanelli D."/>
            <person name="Grimwood J."/>
            <person name="Grossniklaus U."/>
            <person name="Hamada T."/>
            <person name="Haseloff J."/>
            <person name="Hetherington A.J."/>
            <person name="Higo A."/>
            <person name="Hirakawa Y."/>
            <person name="Hundley H.N."/>
            <person name="Ikeda Y."/>
            <person name="Inoue K."/>
            <person name="Inoue S."/>
            <person name="Ishida S."/>
            <person name="Jia Q."/>
            <person name="Kakita M."/>
            <person name="Kanazawa T."/>
            <person name="Kawai Y."/>
            <person name="Kawashima T."/>
            <person name="Kennedy M."/>
            <person name="Kinose K."/>
            <person name="Kinoshita T."/>
            <person name="Kohara Y."/>
            <person name="Koide E."/>
            <person name="Komatsu K."/>
            <person name="Kopischke S."/>
            <person name="Kubo M."/>
            <person name="Kyozuka J."/>
            <person name="Lagercrantz U."/>
            <person name="Lin S.S."/>
            <person name="Lindquist E."/>
            <person name="Lipzen A.M."/>
            <person name="Lu C."/>
            <person name="Luna E.D."/>
            <person name="Martienssen R.A."/>
            <person name="Minamino N."/>
            <person name="Mizutani M."/>
            <person name="Mizutani M."/>
            <person name="Mochizuki N."/>
            <person name="Monte I."/>
            <person name="Mosher R."/>
            <person name="Nagasaki H."/>
            <person name="Nakagami H."/>
            <person name="Naramoto S."/>
            <person name="Nishitani K."/>
            <person name="Ohtani M."/>
            <person name="Okamoto T."/>
            <person name="Okumura M."/>
            <person name="Phillips J."/>
            <person name="Pollak B."/>
            <person name="Reinders A."/>
            <person name="Roevekamp M."/>
            <person name="Sano R."/>
            <person name="Sawa S."/>
            <person name="Schmid M.W."/>
            <person name="Shirakawa M."/>
            <person name="Solano R."/>
            <person name="Spunde A."/>
            <person name="Suetsugu N."/>
            <person name="Sugano S."/>
            <person name="Sugiyama A."/>
            <person name="Sun R."/>
            <person name="Suzuki Y."/>
            <person name="Takenaka M."/>
            <person name="Takezawa D."/>
            <person name="Tomogane H."/>
            <person name="Tsuzuki M."/>
            <person name="Ueda T."/>
            <person name="Umeda M."/>
            <person name="Ward J.M."/>
            <person name="Watanabe Y."/>
            <person name="Yazaki K."/>
            <person name="Yokoyama R."/>
            <person name="Yoshitake Y."/>
            <person name="Yotsui I."/>
            <person name="Zachgo S."/>
            <person name="Schmutz J."/>
        </authorList>
    </citation>
    <scope>NUCLEOTIDE SEQUENCE [LARGE SCALE GENOMIC DNA]</scope>
    <source>
        <strain evidence="2">Tak-1</strain>
    </source>
</reference>
<organism evidence="2 3">
    <name type="scientific">Marchantia polymorpha</name>
    <name type="common">Common liverwort</name>
    <name type="synonym">Marchantia aquatica</name>
    <dbReference type="NCBI Taxonomy" id="3197"/>
    <lineage>
        <taxon>Eukaryota</taxon>
        <taxon>Viridiplantae</taxon>
        <taxon>Streptophyta</taxon>
        <taxon>Embryophyta</taxon>
        <taxon>Marchantiophyta</taxon>
        <taxon>Marchantiopsida</taxon>
        <taxon>Marchantiidae</taxon>
        <taxon>Marchantiales</taxon>
        <taxon>Marchantiaceae</taxon>
        <taxon>Marchantia</taxon>
    </lineage>
</organism>
<dbReference type="EMBL" id="KZ772731">
    <property type="protein sequence ID" value="PTQ37102.1"/>
    <property type="molecule type" value="Genomic_DNA"/>
</dbReference>